<dbReference type="SUPFAM" id="SSF54928">
    <property type="entry name" value="RNA-binding domain, RBD"/>
    <property type="match status" value="3"/>
</dbReference>
<name>A0A0L7L5W8_OPEBR</name>
<proteinExistence type="predicted"/>
<keyword evidence="1 2" id="KW-0694">RNA-binding</keyword>
<dbReference type="InterPro" id="IPR052462">
    <property type="entry name" value="SLIRP/GR-RBP-like"/>
</dbReference>
<evidence type="ECO:0000256" key="2">
    <source>
        <dbReference type="PROSITE-ProRule" id="PRU00176"/>
    </source>
</evidence>
<dbReference type="PROSITE" id="PS50102">
    <property type="entry name" value="RRM"/>
    <property type="match status" value="3"/>
</dbReference>
<accession>A0A0L7L5W8</accession>
<evidence type="ECO:0000259" key="3">
    <source>
        <dbReference type="PROSITE" id="PS50102"/>
    </source>
</evidence>
<comment type="caution">
    <text evidence="4">The sequence shown here is derived from an EMBL/GenBank/DDBJ whole genome shotgun (WGS) entry which is preliminary data.</text>
</comment>
<evidence type="ECO:0000313" key="4">
    <source>
        <dbReference type="EMBL" id="KOB70706.1"/>
    </source>
</evidence>
<dbReference type="InterPro" id="IPR000504">
    <property type="entry name" value="RRM_dom"/>
</dbReference>
<keyword evidence="5" id="KW-1185">Reference proteome</keyword>
<dbReference type="Proteomes" id="UP000037510">
    <property type="component" value="Unassembled WGS sequence"/>
</dbReference>
<dbReference type="InterPro" id="IPR012677">
    <property type="entry name" value="Nucleotide-bd_a/b_plait_sf"/>
</dbReference>
<dbReference type="SMART" id="SM00360">
    <property type="entry name" value="RRM"/>
    <property type="match status" value="4"/>
</dbReference>
<dbReference type="Pfam" id="PF00076">
    <property type="entry name" value="RRM_1"/>
    <property type="match status" value="2"/>
</dbReference>
<dbReference type="CDD" id="cd12369">
    <property type="entry name" value="RRM4_RBM45"/>
    <property type="match status" value="1"/>
</dbReference>
<feature type="domain" description="RRM" evidence="3">
    <location>
        <begin position="406"/>
        <end position="462"/>
    </location>
</feature>
<reference evidence="4 5" key="1">
    <citation type="journal article" date="2015" name="Genome Biol. Evol.">
        <title>The genome of winter moth (Operophtera brumata) provides a genomic perspective on sexual dimorphism and phenology.</title>
        <authorList>
            <person name="Derks M.F."/>
            <person name="Smit S."/>
            <person name="Salis L."/>
            <person name="Schijlen E."/>
            <person name="Bossers A."/>
            <person name="Mateman C."/>
            <person name="Pijl A.S."/>
            <person name="de Ridder D."/>
            <person name="Groenen M.A."/>
            <person name="Visser M.E."/>
            <person name="Megens H.J."/>
        </authorList>
    </citation>
    <scope>NUCLEOTIDE SEQUENCE [LARGE SCALE GENOMIC DNA]</scope>
    <source>
        <strain evidence="4">WM2013NL</strain>
        <tissue evidence="4">Head and thorax</tissue>
    </source>
</reference>
<organism evidence="4 5">
    <name type="scientific">Operophtera brumata</name>
    <name type="common">Winter moth</name>
    <name type="synonym">Phalaena brumata</name>
    <dbReference type="NCBI Taxonomy" id="104452"/>
    <lineage>
        <taxon>Eukaryota</taxon>
        <taxon>Metazoa</taxon>
        <taxon>Ecdysozoa</taxon>
        <taxon>Arthropoda</taxon>
        <taxon>Hexapoda</taxon>
        <taxon>Insecta</taxon>
        <taxon>Pterygota</taxon>
        <taxon>Neoptera</taxon>
        <taxon>Endopterygota</taxon>
        <taxon>Lepidoptera</taxon>
        <taxon>Glossata</taxon>
        <taxon>Ditrysia</taxon>
        <taxon>Geometroidea</taxon>
        <taxon>Geometridae</taxon>
        <taxon>Larentiinae</taxon>
        <taxon>Operophtera</taxon>
    </lineage>
</organism>
<dbReference type="PANTHER" id="PTHR48027">
    <property type="entry name" value="HETEROGENEOUS NUCLEAR RIBONUCLEOPROTEIN 87F-RELATED"/>
    <property type="match status" value="1"/>
</dbReference>
<dbReference type="EMBL" id="JTDY01002798">
    <property type="protein sequence ID" value="KOB70706.1"/>
    <property type="molecule type" value="Genomic_DNA"/>
</dbReference>
<feature type="domain" description="RRM" evidence="3">
    <location>
        <begin position="107"/>
        <end position="181"/>
    </location>
</feature>
<protein>
    <submittedName>
        <fullName evidence="4">RNA-binding protein 45</fullName>
    </submittedName>
</protein>
<dbReference type="Gene3D" id="3.30.70.330">
    <property type="match status" value="3"/>
</dbReference>
<dbReference type="GO" id="GO:0003723">
    <property type="term" value="F:RNA binding"/>
    <property type="evidence" value="ECO:0007669"/>
    <property type="project" value="UniProtKB-UniRule"/>
</dbReference>
<dbReference type="AlphaFoldDB" id="A0A0L7L5W8"/>
<evidence type="ECO:0000256" key="1">
    <source>
        <dbReference type="ARBA" id="ARBA00022884"/>
    </source>
</evidence>
<evidence type="ECO:0000313" key="5">
    <source>
        <dbReference type="Proteomes" id="UP000037510"/>
    </source>
</evidence>
<gene>
    <name evidence="4" type="ORF">OBRU01_14942</name>
</gene>
<dbReference type="InterPro" id="IPR034208">
    <property type="entry name" value="RBM45_RRM4"/>
</dbReference>
<feature type="domain" description="RRM" evidence="3">
    <location>
        <begin position="21"/>
        <end position="94"/>
    </location>
</feature>
<dbReference type="InterPro" id="IPR035979">
    <property type="entry name" value="RBD_domain_sf"/>
</dbReference>
<sequence length="477" mass="53352">MDNNSRFDRRDSSVGDSPMYSRLFIVCSKGLKENDFRDAFSKFGEIEEIRLLGDKGVAFIKFSKTTEAAHALEAMHFKTLPGTQRPLKVMVAANRSDVASDDVEKYRRLFVTVPKVVTEDEIDSEFRQYGHITSIILQRDHSTGESKGFAYVSYAKFSQAAHAFEECDKKYRAIFAKPKTQKRPETMFESRIDNLTRAPGSLKSQQYLVSLLDTPTSYDGFTRVMFMCCPQFSQRHMERLFDLVPGMIQCKYFVDLVRNVGKGTVSYSNPRSAAYAVEKLNKFEYPPGMMIFVRPDMGFSGNDDDFGPNDFNQIPGAVSKLRNAIENSSSSNAPDLSQLAEAIAEASKLIKKATGTVTDSNVPDSNDLSYCSAKLPSPQPLADVDSPVAKRCFLVCKPAPPPLSVLRDVFCRFGNLINVYTLPNKTVGYARYASAQAADKAIEVLHGAEICGVRMKVLEADAEAPPRKRERFDDDRY</sequence>
<dbReference type="STRING" id="104452.A0A0L7L5W8"/>